<dbReference type="OrthoDB" id="7464126at2759"/>
<dbReference type="PROSITE" id="PS50088">
    <property type="entry name" value="ANK_REPEAT"/>
    <property type="match status" value="1"/>
</dbReference>
<dbReference type="Pfam" id="PF12796">
    <property type="entry name" value="Ank_2"/>
    <property type="match status" value="1"/>
</dbReference>
<name>A0A899G218_9ASCO</name>
<dbReference type="InterPro" id="IPR051248">
    <property type="entry name" value="UPF0507/Ank_repeat_27"/>
</dbReference>
<dbReference type="Gene3D" id="1.25.40.20">
    <property type="entry name" value="Ankyrin repeat-containing domain"/>
    <property type="match status" value="2"/>
</dbReference>
<dbReference type="PANTHER" id="PTHR24170:SF1">
    <property type="entry name" value="DOMAIN PROTEIN, PUTATIVE (AFU_ORTHOLOGUE AFUA_1G09870)-RELATED"/>
    <property type="match status" value="1"/>
</dbReference>
<comment type="similarity">
    <text evidence="1">Belongs to the UPF0507 family.</text>
</comment>
<dbReference type="GO" id="GO:0005886">
    <property type="term" value="C:plasma membrane"/>
    <property type="evidence" value="ECO:0007669"/>
    <property type="project" value="TreeGrafter"/>
</dbReference>
<dbReference type="GO" id="GO:0000149">
    <property type="term" value="F:SNARE binding"/>
    <property type="evidence" value="ECO:0007669"/>
    <property type="project" value="TreeGrafter"/>
</dbReference>
<dbReference type="SUPFAM" id="SSF109993">
    <property type="entry name" value="VPS9 domain"/>
    <property type="match status" value="1"/>
</dbReference>
<dbReference type="PROSITE" id="PS50297">
    <property type="entry name" value="ANK_REP_REGION"/>
    <property type="match status" value="1"/>
</dbReference>
<dbReference type="PANTHER" id="PTHR24170">
    <property type="entry name" value="ANKYRIN REPEAT DOMAIN-CONTAINING PROTEIN 27"/>
    <property type="match status" value="1"/>
</dbReference>
<evidence type="ECO:0000313" key="4">
    <source>
        <dbReference type="Proteomes" id="UP000663699"/>
    </source>
</evidence>
<dbReference type="GO" id="GO:0045022">
    <property type="term" value="P:early endosome to late endosome transport"/>
    <property type="evidence" value="ECO:0007669"/>
    <property type="project" value="TreeGrafter"/>
</dbReference>
<dbReference type="InterPro" id="IPR037191">
    <property type="entry name" value="VPS9_dom_sf"/>
</dbReference>
<dbReference type="InterPro" id="IPR036770">
    <property type="entry name" value="Ankyrin_rpt-contain_sf"/>
</dbReference>
<protein>
    <submittedName>
        <fullName evidence="3">Uncharacterized protein</fullName>
    </submittedName>
</protein>
<dbReference type="AlphaFoldDB" id="A0A899G218"/>
<dbReference type="Gene3D" id="1.20.1050.80">
    <property type="entry name" value="VPS9 domain"/>
    <property type="match status" value="1"/>
</dbReference>
<dbReference type="Gene3D" id="3.30.1520.10">
    <property type="entry name" value="Phox-like domain"/>
    <property type="match status" value="1"/>
</dbReference>
<proteinExistence type="inferred from homology"/>
<dbReference type="InterPro" id="IPR002110">
    <property type="entry name" value="Ankyrin_rpt"/>
</dbReference>
<dbReference type="GO" id="GO:0005769">
    <property type="term" value="C:early endosome"/>
    <property type="evidence" value="ECO:0007669"/>
    <property type="project" value="TreeGrafter"/>
</dbReference>
<dbReference type="GO" id="GO:0035091">
    <property type="term" value="F:phosphatidylinositol binding"/>
    <property type="evidence" value="ECO:0007669"/>
    <property type="project" value="InterPro"/>
</dbReference>
<feature type="repeat" description="ANK" evidence="2">
    <location>
        <begin position="702"/>
        <end position="735"/>
    </location>
</feature>
<evidence type="ECO:0000313" key="3">
    <source>
        <dbReference type="EMBL" id="QSL66232.1"/>
    </source>
</evidence>
<dbReference type="Proteomes" id="UP000663699">
    <property type="component" value="Chromosome 10"/>
</dbReference>
<evidence type="ECO:0000256" key="2">
    <source>
        <dbReference type="PROSITE-ProRule" id="PRU00023"/>
    </source>
</evidence>
<keyword evidence="2" id="KW-0040">ANK repeat</keyword>
<gene>
    <name evidence="3" type="ORF">MERGE_000607</name>
</gene>
<evidence type="ECO:0000256" key="1">
    <source>
        <dbReference type="ARBA" id="ARBA00007428"/>
    </source>
</evidence>
<dbReference type="GO" id="GO:0030133">
    <property type="term" value="C:transport vesicle"/>
    <property type="evidence" value="ECO:0007669"/>
    <property type="project" value="TreeGrafter"/>
</dbReference>
<reference evidence="3" key="1">
    <citation type="submission" date="2020-06" db="EMBL/GenBank/DDBJ databases">
        <title>Genomes of multiple members of Pneumocystis genus reveal paths to human pathogen Pneumocystis jirovecii.</title>
        <authorList>
            <person name="Cisse O.H."/>
            <person name="Ma L."/>
            <person name="Dekker J."/>
            <person name="Khil P."/>
            <person name="Jo J."/>
            <person name="Brenchley J."/>
            <person name="Blair R."/>
            <person name="Pahar B."/>
            <person name="Chabe M."/>
            <person name="Van Rompay K.A."/>
            <person name="Keesler R."/>
            <person name="Sukura A."/>
            <person name="Hirsch V."/>
            <person name="Kutty G."/>
            <person name="Liu Y."/>
            <person name="Peng L."/>
            <person name="Chen J."/>
            <person name="Song J."/>
            <person name="Weissenbacher-Lang C."/>
            <person name="Xu J."/>
            <person name="Upham N.S."/>
            <person name="Stajich J.E."/>
            <person name="Cuomo C.A."/>
            <person name="Cushion M.T."/>
            <person name="Kovacs J.A."/>
        </authorList>
    </citation>
    <scope>NUCLEOTIDE SEQUENCE</scope>
    <source>
        <strain evidence="3">2A</strain>
    </source>
</reference>
<dbReference type="Pfam" id="PF00023">
    <property type="entry name" value="Ank"/>
    <property type="match status" value="1"/>
</dbReference>
<dbReference type="GO" id="GO:0005085">
    <property type="term" value="F:guanyl-nucleotide exchange factor activity"/>
    <property type="evidence" value="ECO:0007669"/>
    <property type="project" value="TreeGrafter"/>
</dbReference>
<dbReference type="SUPFAM" id="SSF64268">
    <property type="entry name" value="PX domain"/>
    <property type="match status" value="1"/>
</dbReference>
<dbReference type="GO" id="GO:0097422">
    <property type="term" value="C:tubular endosome"/>
    <property type="evidence" value="ECO:0007669"/>
    <property type="project" value="TreeGrafter"/>
</dbReference>
<dbReference type="GO" id="GO:0005770">
    <property type="term" value="C:late endosome"/>
    <property type="evidence" value="ECO:0007669"/>
    <property type="project" value="TreeGrafter"/>
</dbReference>
<keyword evidence="4" id="KW-1185">Reference proteome</keyword>
<sequence>MKLGYSNIFLDRLFSLGQNNKSFAENLLSQGISVYEIIILVPVAESLQGLEESTGIPWVETIDDDFIESHILKSSFGSRYGVYGKIIEFTTINGKTVIIKNDFQGFSSLRHAKLLYDALYYSEDLNRHPYLVYFLDRPLVKSCDNCFRASRSFSVSSKPAEKITNFHELLKSHSSVLQKINRIVSNSLKKISILEKSDHLNLINNIQQIIEDAVFSSLKMLGSSNLSSVNSLLNTTSLTEDDIGILVENYICDETYDIVFPCLKSIYKDNDLELMDSIISMGHIDIYQLGLPFVNNEINDRIYDAINCFKKFEETRIPSEKLSILMKTIHLLVSKTVKIPEESQQNKNFNEDIFQDVSNFLKDNLGGEELYSISSLEAVLHHILHQKDKLKAISNYNLILWDSVKSGDINILDSVFKKEHPSFISMFFGDFACTSKTLSALKDIYYYKDINGNSVIMLGIKTRQFSSVSFFLNNSRFSIEVLLNDYDIEGSTLLMAAIKFQFKEVIDMLLQKLKECSEDEFTNYLSRKDKLGRTVCHYLFHEPYLILELGIYLSWKSRDKYGQTPLFILSTMYDHPNYKTMFLNAIKIVQLIENNTLNVDDHVDDNGNSLFHTINDSDCLLALLHCKGDVNKKNNHGCTPLIYHAKSGKSELVKILVSDKRVDMTAKDKNGFTALHFSAQGDLDVMNLLTEVINIEERTSYTGLTALHIAAQEKSLDCINYLVRDKSANINALDYKGDRPVDLATDQEVIDLLDEYALFMNNSEGHKRMVRAVRTIIENDSTVKFIIKSGFVNDDSKNLITVIRTVEDFKLLYKFFIHEYSESWIPSFHITFLNPCMIPSKPSKSILQAFLNCSNSFLQALLQHPTFSTHELLWEFLTIPEQARIIIERNQKKIIDKDISKKLISIEDVNDADFFFKHAKNNIGNMKHAYYRLYRNLHFLEFSYLDHQLSYKLFFHFLQTPSFKFLETKGHLFIIEHFIENLVLKTPLMKELIHTIQQTENIFSDLLNAFERPRPFIKELISFYKSSDKPPVINKNTAWPLNLLSNTRKRIQQMATKHNTRCIQTLLKQSAKVHYTHITLITEFADFYNAHIQKIRESLKNYAIAVLQEERCKLDQLQRAFATLRSCTMD</sequence>
<dbReference type="InterPro" id="IPR036871">
    <property type="entry name" value="PX_dom_sf"/>
</dbReference>
<accession>A0A899G218</accession>
<dbReference type="EMBL" id="CP054541">
    <property type="protein sequence ID" value="QSL66232.1"/>
    <property type="molecule type" value="Genomic_DNA"/>
</dbReference>
<dbReference type="SMART" id="SM00248">
    <property type="entry name" value="ANK"/>
    <property type="match status" value="6"/>
</dbReference>
<dbReference type="CDD" id="cd06093">
    <property type="entry name" value="PX_domain"/>
    <property type="match status" value="1"/>
</dbReference>
<organism evidence="3 4">
    <name type="scientific">Pneumocystis wakefieldiae</name>
    <dbReference type="NCBI Taxonomy" id="38082"/>
    <lineage>
        <taxon>Eukaryota</taxon>
        <taxon>Fungi</taxon>
        <taxon>Dikarya</taxon>
        <taxon>Ascomycota</taxon>
        <taxon>Taphrinomycotina</taxon>
        <taxon>Pneumocystomycetes</taxon>
        <taxon>Pneumocystaceae</taxon>
        <taxon>Pneumocystis</taxon>
    </lineage>
</organism>
<dbReference type="SUPFAM" id="SSF48403">
    <property type="entry name" value="Ankyrin repeat"/>
    <property type="match status" value="1"/>
</dbReference>